<organism evidence="2 3">
    <name type="scientific">Pseudoxanthomonas sacheonensis</name>
    <dbReference type="NCBI Taxonomy" id="443615"/>
    <lineage>
        <taxon>Bacteria</taxon>
        <taxon>Pseudomonadati</taxon>
        <taxon>Pseudomonadota</taxon>
        <taxon>Gammaproteobacteria</taxon>
        <taxon>Lysobacterales</taxon>
        <taxon>Lysobacteraceae</taxon>
        <taxon>Pseudoxanthomonas</taxon>
    </lineage>
</organism>
<keyword evidence="3" id="KW-1185">Reference proteome</keyword>
<reference evidence="2 3" key="1">
    <citation type="submission" date="2023-07" db="EMBL/GenBank/DDBJ databases">
        <title>Sorghum-associated microbial communities from plants grown in Nebraska, USA.</title>
        <authorList>
            <person name="Schachtman D."/>
        </authorList>
    </citation>
    <scope>NUCLEOTIDE SEQUENCE [LARGE SCALE GENOMIC DNA]</scope>
    <source>
        <strain evidence="2 3">BE107</strain>
    </source>
</reference>
<accession>A0ABU1RTL7</accession>
<protein>
    <submittedName>
        <fullName evidence="2">Uncharacterized protein</fullName>
    </submittedName>
</protein>
<feature type="compositionally biased region" description="Basic and acidic residues" evidence="1">
    <location>
        <begin position="23"/>
        <end position="51"/>
    </location>
</feature>
<name>A0ABU1RTL7_9GAMM</name>
<dbReference type="Proteomes" id="UP001254759">
    <property type="component" value="Unassembled WGS sequence"/>
</dbReference>
<proteinExistence type="predicted"/>
<feature type="compositionally biased region" description="Low complexity" evidence="1">
    <location>
        <begin position="8"/>
        <end position="20"/>
    </location>
</feature>
<comment type="caution">
    <text evidence="2">The sequence shown here is derived from an EMBL/GenBank/DDBJ whole genome shotgun (WGS) entry which is preliminary data.</text>
</comment>
<dbReference type="EMBL" id="JAVDTT010000002">
    <property type="protein sequence ID" value="MDR6841459.1"/>
    <property type="molecule type" value="Genomic_DNA"/>
</dbReference>
<evidence type="ECO:0000313" key="2">
    <source>
        <dbReference type="EMBL" id="MDR6841459.1"/>
    </source>
</evidence>
<dbReference type="RefSeq" id="WP_310092253.1">
    <property type="nucleotide sequence ID" value="NZ_JAVDTT010000002.1"/>
</dbReference>
<evidence type="ECO:0000313" key="3">
    <source>
        <dbReference type="Proteomes" id="UP001254759"/>
    </source>
</evidence>
<feature type="region of interest" description="Disordered" evidence="1">
    <location>
        <begin position="1"/>
        <end position="79"/>
    </location>
</feature>
<sequence>MKAKKTSGKGPAPKGPPAGSDGNPHKRLESERIASDIADYEKSGGKVEKLGVTRVLQTVAPAQKGEVPKSAPSVRPRSR</sequence>
<evidence type="ECO:0000256" key="1">
    <source>
        <dbReference type="SAM" id="MobiDB-lite"/>
    </source>
</evidence>
<gene>
    <name evidence="2" type="ORF">J2W94_001744</name>
</gene>